<keyword evidence="2" id="KW-0378">Hydrolase</keyword>
<feature type="transmembrane region" description="Helical" evidence="1">
    <location>
        <begin position="153"/>
        <end position="172"/>
    </location>
</feature>
<evidence type="ECO:0000256" key="1">
    <source>
        <dbReference type="SAM" id="Phobius"/>
    </source>
</evidence>
<dbReference type="Proteomes" id="UP000199451">
    <property type="component" value="Unassembled WGS sequence"/>
</dbReference>
<dbReference type="AlphaFoldDB" id="A0A1G9UP17"/>
<keyword evidence="1" id="KW-1133">Transmembrane helix</keyword>
<dbReference type="EMBL" id="FNHL01000002">
    <property type="protein sequence ID" value="SDM61688.1"/>
    <property type="molecule type" value="Genomic_DNA"/>
</dbReference>
<evidence type="ECO:0000313" key="3">
    <source>
        <dbReference type="Proteomes" id="UP000199451"/>
    </source>
</evidence>
<sequence>MWPWEHLAVGYILVSLLARVFDWTLDDVAVLALAVGTQFPDLVDKPLAWTFAALPSGTSLAHSVFVAVPVALAVWFTLARLSHGVVGVSFAVGYLAHLPADILYGPLTRGGAVSVDPLLWPLVEQTVSNGGGLLATVAYYVAAYQEFLTTPRVVGYLVFELLLLGVALWLWVADGTPGLGPFRRRPDPEREH</sequence>
<keyword evidence="3" id="KW-1185">Reference proteome</keyword>
<dbReference type="InterPro" id="IPR007404">
    <property type="entry name" value="YdjM-like"/>
</dbReference>
<protein>
    <submittedName>
        <fullName evidence="2">LexA-binding, inner membrane-associated putative hydrolase</fullName>
    </submittedName>
</protein>
<name>A0A1G9UP17_9EURY</name>
<dbReference type="Pfam" id="PF04307">
    <property type="entry name" value="YdjM"/>
    <property type="match status" value="1"/>
</dbReference>
<dbReference type="STRING" id="660521.SAMN04487949_2274"/>
<accession>A0A1G9UP17</accession>
<feature type="transmembrane region" description="Helical" evidence="1">
    <location>
        <begin position="60"/>
        <end position="78"/>
    </location>
</feature>
<keyword evidence="1" id="KW-0472">Membrane</keyword>
<dbReference type="RefSeq" id="WP_089697549.1">
    <property type="nucleotide sequence ID" value="NZ_FNHL01000002.1"/>
</dbReference>
<proteinExistence type="predicted"/>
<dbReference type="GO" id="GO:0016787">
    <property type="term" value="F:hydrolase activity"/>
    <property type="evidence" value="ECO:0007669"/>
    <property type="project" value="UniProtKB-KW"/>
</dbReference>
<reference evidence="3" key="1">
    <citation type="submission" date="2016-10" db="EMBL/GenBank/DDBJ databases">
        <authorList>
            <person name="Varghese N."/>
            <person name="Submissions S."/>
        </authorList>
    </citation>
    <scope>NUCLEOTIDE SEQUENCE [LARGE SCALE GENOMIC DNA]</scope>
    <source>
        <strain evidence="3">CGMCC 1.10119</strain>
    </source>
</reference>
<gene>
    <name evidence="2" type="ORF">SAMN04487949_2274</name>
</gene>
<feature type="transmembrane region" description="Helical" evidence="1">
    <location>
        <begin position="119"/>
        <end position="141"/>
    </location>
</feature>
<feature type="transmembrane region" description="Helical" evidence="1">
    <location>
        <begin position="85"/>
        <end position="107"/>
    </location>
</feature>
<evidence type="ECO:0000313" key="2">
    <source>
        <dbReference type="EMBL" id="SDM61688.1"/>
    </source>
</evidence>
<organism evidence="2 3">
    <name type="scientific">Halogranum gelatinilyticum</name>
    <dbReference type="NCBI Taxonomy" id="660521"/>
    <lineage>
        <taxon>Archaea</taxon>
        <taxon>Methanobacteriati</taxon>
        <taxon>Methanobacteriota</taxon>
        <taxon>Stenosarchaea group</taxon>
        <taxon>Halobacteria</taxon>
        <taxon>Halobacteriales</taxon>
        <taxon>Haloferacaceae</taxon>
    </lineage>
</organism>
<keyword evidence="1" id="KW-0812">Transmembrane</keyword>
<dbReference type="OrthoDB" id="200338at2157"/>